<dbReference type="GO" id="GO:0004519">
    <property type="term" value="F:endonuclease activity"/>
    <property type="evidence" value="ECO:0007669"/>
    <property type="project" value="UniProtKB-KW"/>
</dbReference>
<dbReference type="AlphaFoldDB" id="A0A134A166"/>
<dbReference type="InterPro" id="IPR005135">
    <property type="entry name" value="Endo/exonuclease/phosphatase"/>
</dbReference>
<dbReference type="Pfam" id="PF03372">
    <property type="entry name" value="Exo_endo_phos"/>
    <property type="match status" value="1"/>
</dbReference>
<dbReference type="Proteomes" id="UP000070483">
    <property type="component" value="Unassembled WGS sequence"/>
</dbReference>
<dbReference type="GO" id="GO:0004527">
    <property type="term" value="F:exonuclease activity"/>
    <property type="evidence" value="ECO:0007669"/>
    <property type="project" value="UniProtKB-KW"/>
</dbReference>
<name>A0A134A166_9FUSO</name>
<sequence length="241" mass="28509">MEFRIITYNIFGARLTNGRELARSLKKYNPDFIGLQEVDRNTKRSKFRDVVQEMAQELGYHYHYFQKTMDFDKGEFGIAFISKYDVKNIYIHQLPGKSKEKRQVLAARLNTSKFKKKILVVNTHLDNSLDNKNEELDDLFAAIEGFKGDVKFLCGDFNLLPTTEYYAKIRKDWNDSYFEGKDLENKKNSENREFETVRIDYVMAKKGADYKVKKSFYINDDSRDWTKLSDHLPYMAVFEVE</sequence>
<dbReference type="Gene3D" id="3.60.10.10">
    <property type="entry name" value="Endonuclease/exonuclease/phosphatase"/>
    <property type="match status" value="1"/>
</dbReference>
<accession>A0A134A166</accession>
<dbReference type="STRING" id="157687.HMPREF3180_01792"/>
<organism evidence="2 3">
    <name type="scientific">Leptotrichia wadei</name>
    <dbReference type="NCBI Taxonomy" id="157687"/>
    <lineage>
        <taxon>Bacteria</taxon>
        <taxon>Fusobacteriati</taxon>
        <taxon>Fusobacteriota</taxon>
        <taxon>Fusobacteriia</taxon>
        <taxon>Fusobacteriales</taxon>
        <taxon>Leptotrichiaceae</taxon>
        <taxon>Leptotrichia</taxon>
    </lineage>
</organism>
<keyword evidence="3" id="KW-1185">Reference proteome</keyword>
<reference evidence="3" key="1">
    <citation type="submission" date="2016-01" db="EMBL/GenBank/DDBJ databases">
        <authorList>
            <person name="Mitreva M."/>
            <person name="Pepin K.H."/>
            <person name="Mihindukulasuriya K.A."/>
            <person name="Fulton R."/>
            <person name="Fronick C."/>
            <person name="O'Laughlin M."/>
            <person name="Miner T."/>
            <person name="Herter B."/>
            <person name="Rosa B.A."/>
            <person name="Cordes M."/>
            <person name="Tomlinson C."/>
            <person name="Wollam A."/>
            <person name="Palsikar V.B."/>
            <person name="Mardis E.R."/>
            <person name="Wilson R.K."/>
        </authorList>
    </citation>
    <scope>NUCLEOTIDE SEQUENCE [LARGE SCALE GENOMIC DNA]</scope>
    <source>
        <strain evidence="3">KA00185</strain>
    </source>
</reference>
<feature type="domain" description="Endonuclease/exonuclease/phosphatase" evidence="1">
    <location>
        <begin position="6"/>
        <end position="231"/>
    </location>
</feature>
<gene>
    <name evidence="2" type="ORF">HMPREF3180_01792</name>
</gene>
<evidence type="ECO:0000313" key="2">
    <source>
        <dbReference type="EMBL" id="KXB61422.1"/>
    </source>
</evidence>
<dbReference type="OrthoDB" id="155529at2"/>
<keyword evidence="2" id="KW-0269">Exonuclease</keyword>
<dbReference type="RefSeq" id="WP_060918371.1">
    <property type="nucleotide sequence ID" value="NZ_KQ960101.1"/>
</dbReference>
<dbReference type="InterPro" id="IPR051916">
    <property type="entry name" value="GPI-anchor_lipid_remodeler"/>
</dbReference>
<dbReference type="InterPro" id="IPR036691">
    <property type="entry name" value="Endo/exonu/phosph_ase_sf"/>
</dbReference>
<comment type="caution">
    <text evidence="2">The sequence shown here is derived from an EMBL/GenBank/DDBJ whole genome shotgun (WGS) entry which is preliminary data.</text>
</comment>
<dbReference type="PATRIC" id="fig|157687.3.peg.1785"/>
<dbReference type="GO" id="GO:0006506">
    <property type="term" value="P:GPI anchor biosynthetic process"/>
    <property type="evidence" value="ECO:0007669"/>
    <property type="project" value="TreeGrafter"/>
</dbReference>
<keyword evidence="2" id="KW-0378">Hydrolase</keyword>
<evidence type="ECO:0000313" key="3">
    <source>
        <dbReference type="Proteomes" id="UP000070483"/>
    </source>
</evidence>
<protein>
    <submittedName>
        <fullName evidence="2">Endonuclease/exonuclease/phosphatase family protein</fullName>
    </submittedName>
</protein>
<proteinExistence type="predicted"/>
<dbReference type="PANTHER" id="PTHR14859:SF1">
    <property type="entry name" value="PGAP2-INTERACTING PROTEIN"/>
    <property type="match status" value="1"/>
</dbReference>
<dbReference type="PANTHER" id="PTHR14859">
    <property type="entry name" value="CALCOFLUOR WHITE HYPERSENSITIVE PROTEIN PRECURSOR"/>
    <property type="match status" value="1"/>
</dbReference>
<dbReference type="SUPFAM" id="SSF56219">
    <property type="entry name" value="DNase I-like"/>
    <property type="match status" value="1"/>
</dbReference>
<dbReference type="GO" id="GO:0016020">
    <property type="term" value="C:membrane"/>
    <property type="evidence" value="ECO:0007669"/>
    <property type="project" value="GOC"/>
</dbReference>
<dbReference type="EMBL" id="LSDD01000133">
    <property type="protein sequence ID" value="KXB61422.1"/>
    <property type="molecule type" value="Genomic_DNA"/>
</dbReference>
<keyword evidence="2" id="KW-0540">Nuclease</keyword>
<keyword evidence="2" id="KW-0255">Endonuclease</keyword>
<evidence type="ECO:0000259" key="1">
    <source>
        <dbReference type="Pfam" id="PF03372"/>
    </source>
</evidence>